<dbReference type="Pfam" id="PF13560">
    <property type="entry name" value="HTH_31"/>
    <property type="match status" value="1"/>
</dbReference>
<evidence type="ECO:0000313" key="4">
    <source>
        <dbReference type="Proteomes" id="UP001596496"/>
    </source>
</evidence>
<proteinExistence type="predicted"/>
<dbReference type="SMART" id="SM00530">
    <property type="entry name" value="HTH_XRE"/>
    <property type="match status" value="1"/>
</dbReference>
<feature type="domain" description="HTH cro/C1-type" evidence="2">
    <location>
        <begin position="35"/>
        <end position="82"/>
    </location>
</feature>
<evidence type="ECO:0000313" key="3">
    <source>
        <dbReference type="EMBL" id="MFC7387095.1"/>
    </source>
</evidence>
<evidence type="ECO:0000259" key="2">
    <source>
        <dbReference type="PROSITE" id="PS50943"/>
    </source>
</evidence>
<feature type="region of interest" description="Disordered" evidence="1">
    <location>
        <begin position="279"/>
        <end position="310"/>
    </location>
</feature>
<dbReference type="InterPro" id="IPR010982">
    <property type="entry name" value="Lambda_DNA-bd_dom_sf"/>
</dbReference>
<dbReference type="CDD" id="cd00093">
    <property type="entry name" value="HTH_XRE"/>
    <property type="match status" value="1"/>
</dbReference>
<name>A0ABW2PGL7_9ACTN</name>
<reference evidence="4" key="1">
    <citation type="journal article" date="2019" name="Int. J. Syst. Evol. Microbiol.">
        <title>The Global Catalogue of Microorganisms (GCM) 10K type strain sequencing project: providing services to taxonomists for standard genome sequencing and annotation.</title>
        <authorList>
            <consortium name="The Broad Institute Genomics Platform"/>
            <consortium name="The Broad Institute Genome Sequencing Center for Infectious Disease"/>
            <person name="Wu L."/>
            <person name="Ma J."/>
        </authorList>
    </citation>
    <scope>NUCLEOTIDE SEQUENCE [LARGE SCALE GENOMIC DNA]</scope>
    <source>
        <strain evidence="4">CECT 7649</strain>
    </source>
</reference>
<organism evidence="3 4">
    <name type="scientific">Sphaerisporangium rhizosphaerae</name>
    <dbReference type="NCBI Taxonomy" id="2269375"/>
    <lineage>
        <taxon>Bacteria</taxon>
        <taxon>Bacillati</taxon>
        <taxon>Actinomycetota</taxon>
        <taxon>Actinomycetes</taxon>
        <taxon>Streptosporangiales</taxon>
        <taxon>Streptosporangiaceae</taxon>
        <taxon>Sphaerisporangium</taxon>
    </lineage>
</organism>
<evidence type="ECO:0000256" key="1">
    <source>
        <dbReference type="SAM" id="MobiDB-lite"/>
    </source>
</evidence>
<gene>
    <name evidence="3" type="ORF">ACFQSB_33130</name>
</gene>
<keyword evidence="4" id="KW-1185">Reference proteome</keyword>
<dbReference type="RefSeq" id="WP_380830773.1">
    <property type="nucleotide sequence ID" value="NZ_JBHTCG010000034.1"/>
</dbReference>
<dbReference type="EMBL" id="JBHTCG010000034">
    <property type="protein sequence ID" value="MFC7387095.1"/>
    <property type="molecule type" value="Genomic_DNA"/>
</dbReference>
<dbReference type="Gene3D" id="1.10.260.40">
    <property type="entry name" value="lambda repressor-like DNA-binding domains"/>
    <property type="match status" value="1"/>
</dbReference>
<dbReference type="PANTHER" id="PTHR35010:SF2">
    <property type="entry name" value="BLL4672 PROTEIN"/>
    <property type="match status" value="1"/>
</dbReference>
<dbReference type="Pfam" id="PF17765">
    <property type="entry name" value="MLTR_LBD"/>
    <property type="match status" value="1"/>
</dbReference>
<dbReference type="Proteomes" id="UP001596496">
    <property type="component" value="Unassembled WGS sequence"/>
</dbReference>
<dbReference type="PROSITE" id="PS50943">
    <property type="entry name" value="HTH_CROC1"/>
    <property type="match status" value="1"/>
</dbReference>
<sequence>MDSERLLGDFLRARREAKAVEEVGIRRVGRRRTPGLRREEVAMLAGVSTDYYIRLEQGRERRPSEHVLEALARVLDLDSDATEHLFELARPRVRRRQAAAARHEEASPHLVRLLHSWQATPAFVHGRYMDILAANPMADALYAGLGHRDNLMRMTFLDPAAREFFFDWEQTAYNKAAMLRAAAGTDPDDPFLPKLVEELSAHSDEFRRLWARHDVRSTGQEWKHFHHREVGELQLAYESFSVNSAPGQQLVILQAEPGSLSEHALSLLAGLVARDIARSGASGDPRTAPEPEAALALPGGPAMGGHIGVPSATWRTRW</sequence>
<comment type="caution">
    <text evidence="3">The sequence shown here is derived from an EMBL/GenBank/DDBJ whole genome shotgun (WGS) entry which is preliminary data.</text>
</comment>
<dbReference type="Gene3D" id="3.30.450.180">
    <property type="match status" value="1"/>
</dbReference>
<accession>A0ABW2PGL7</accession>
<dbReference type="PANTHER" id="PTHR35010">
    <property type="entry name" value="BLL4672 PROTEIN-RELATED"/>
    <property type="match status" value="1"/>
</dbReference>
<dbReference type="InterPro" id="IPR001387">
    <property type="entry name" value="Cro/C1-type_HTH"/>
</dbReference>
<protein>
    <submittedName>
        <fullName evidence="3">Helix-turn-helix transcriptional regulator</fullName>
    </submittedName>
</protein>
<feature type="compositionally biased region" description="Low complexity" evidence="1">
    <location>
        <begin position="290"/>
        <end position="300"/>
    </location>
</feature>
<dbReference type="SUPFAM" id="SSF47413">
    <property type="entry name" value="lambda repressor-like DNA-binding domains"/>
    <property type="match status" value="1"/>
</dbReference>
<dbReference type="InterPro" id="IPR041413">
    <property type="entry name" value="MLTR_LBD"/>
</dbReference>